<comment type="caution">
    <text evidence="1">The sequence shown here is derived from an EMBL/GenBank/DDBJ whole genome shotgun (WGS) entry which is preliminary data.</text>
</comment>
<evidence type="ECO:0000313" key="2">
    <source>
        <dbReference type="Proteomes" id="UP001642484"/>
    </source>
</evidence>
<gene>
    <name evidence="1" type="ORF">CCMP2556_LOCUS49161</name>
</gene>
<proteinExistence type="predicted"/>
<dbReference type="Proteomes" id="UP001642484">
    <property type="component" value="Unassembled WGS sequence"/>
</dbReference>
<sequence>MHSGAQLAQQVWCRHVPTFASLLRLRGLHVLRQTDHRASLSASSHAVEARRSRGEAAEAPALVISSKEVFRLGETRAVDLAGALLCQAASPSLQSLDSAESVELIFEVIGRGPLSSAMNALAVCNRRLEVAWRLAFVPLVHIFVYWDSQMAAHLRRCMRLQLRRVPLEAVAAAKERLDAGMIDVVRVRADTDLRRLSGFLHSRFRLSALGMEEPIVIESMGANAIEKMVKVLAAVWARSAREHEDATSASDQDCAFHCYVEPQRLPSPGLELYSGVQCILLPVKEPQSGHGANTDAFSWTVRCIRFEGIGPCTGLCTMDQANQTVGYGRRIRRQR</sequence>
<reference evidence="1 2" key="1">
    <citation type="submission" date="2024-02" db="EMBL/GenBank/DDBJ databases">
        <authorList>
            <person name="Chen Y."/>
            <person name="Shah S."/>
            <person name="Dougan E. K."/>
            <person name="Thang M."/>
            <person name="Chan C."/>
        </authorList>
    </citation>
    <scope>NUCLEOTIDE SEQUENCE [LARGE SCALE GENOMIC DNA]</scope>
</reference>
<evidence type="ECO:0000313" key="1">
    <source>
        <dbReference type="EMBL" id="CAK9104983.1"/>
    </source>
</evidence>
<name>A0ABP0RX78_9DINO</name>
<accession>A0ABP0RX78</accession>
<organism evidence="1 2">
    <name type="scientific">Durusdinium trenchii</name>
    <dbReference type="NCBI Taxonomy" id="1381693"/>
    <lineage>
        <taxon>Eukaryota</taxon>
        <taxon>Sar</taxon>
        <taxon>Alveolata</taxon>
        <taxon>Dinophyceae</taxon>
        <taxon>Suessiales</taxon>
        <taxon>Symbiodiniaceae</taxon>
        <taxon>Durusdinium</taxon>
    </lineage>
</organism>
<evidence type="ECO:0008006" key="3">
    <source>
        <dbReference type="Google" id="ProtNLM"/>
    </source>
</evidence>
<keyword evidence="2" id="KW-1185">Reference proteome</keyword>
<dbReference type="EMBL" id="CAXAMN010026694">
    <property type="protein sequence ID" value="CAK9104983.1"/>
    <property type="molecule type" value="Genomic_DNA"/>
</dbReference>
<protein>
    <recommendedName>
        <fullName evidence="3">Protein-serine/threonine kinase</fullName>
    </recommendedName>
</protein>